<protein>
    <submittedName>
        <fullName evidence="1">Uncharacterized protein</fullName>
    </submittedName>
</protein>
<dbReference type="AlphaFoldDB" id="A0A1M5SBU8"/>
<sequence>MPEYQPVSSAHVSAIERPRCPTCSHSRMLLSKLEAGPSGFDYRTFECQRCGRVETTVVSSDPMTSEARG</sequence>
<dbReference type="EMBL" id="LT670817">
    <property type="protein sequence ID" value="SHH35920.1"/>
    <property type="molecule type" value="Genomic_DNA"/>
</dbReference>
<name>A0A1M5SBU8_9BRAD</name>
<evidence type="ECO:0000313" key="2">
    <source>
        <dbReference type="Proteomes" id="UP000189796"/>
    </source>
</evidence>
<proteinExistence type="predicted"/>
<dbReference type="Proteomes" id="UP000189796">
    <property type="component" value="Chromosome I"/>
</dbReference>
<evidence type="ECO:0000313" key="1">
    <source>
        <dbReference type="EMBL" id="SHH35920.1"/>
    </source>
</evidence>
<accession>A0A1M5SBU8</accession>
<gene>
    <name evidence="1" type="ORF">SAMN05443248_4550</name>
</gene>
<organism evidence="1 2">
    <name type="scientific">Bradyrhizobium erythrophlei</name>
    <dbReference type="NCBI Taxonomy" id="1437360"/>
    <lineage>
        <taxon>Bacteria</taxon>
        <taxon>Pseudomonadati</taxon>
        <taxon>Pseudomonadota</taxon>
        <taxon>Alphaproteobacteria</taxon>
        <taxon>Hyphomicrobiales</taxon>
        <taxon>Nitrobacteraceae</taxon>
        <taxon>Bradyrhizobium</taxon>
    </lineage>
</organism>
<reference evidence="1 2" key="1">
    <citation type="submission" date="2016-11" db="EMBL/GenBank/DDBJ databases">
        <authorList>
            <person name="Jaros S."/>
            <person name="Januszkiewicz K."/>
            <person name="Wedrychowicz H."/>
        </authorList>
    </citation>
    <scope>NUCLEOTIDE SEQUENCE [LARGE SCALE GENOMIC DNA]</scope>
    <source>
        <strain evidence="1 2">GAS138</strain>
    </source>
</reference>